<dbReference type="Proteomes" id="UP000184611">
    <property type="component" value="Unassembled WGS sequence"/>
</dbReference>
<dbReference type="EMBL" id="FRYK01000004">
    <property type="protein sequence ID" value="SHO73909.1"/>
    <property type="molecule type" value="Genomic_DNA"/>
</dbReference>
<keyword evidence="10" id="KW-1185">Reference proteome</keyword>
<evidence type="ECO:0000256" key="6">
    <source>
        <dbReference type="SAM" id="SignalP"/>
    </source>
</evidence>
<dbReference type="Pfam" id="PF00144">
    <property type="entry name" value="Beta-lactamase"/>
    <property type="match status" value="1"/>
</dbReference>
<feature type="chain" id="PRO_5012184428" description="beta-N-acetylhexosaminidase" evidence="6">
    <location>
        <begin position="22"/>
        <end position="972"/>
    </location>
</feature>
<feature type="domain" description="Beta-lactamase-related" evidence="7">
    <location>
        <begin position="602"/>
        <end position="948"/>
    </location>
</feature>
<sequence length="972" mass="110264">MQRVYTLLFLVVFLHTSFSQTIPKSVLANEKMVSQQIWVDSIYNQFSFEEKVGQLFMVAAYSNKDEVHNKSIDKLVEEYKIGGLIFFQGGPVRQAKLTNRYQAKADVPLFIGIDAEWGLSMRLDSTYRYPWNMTLGAVQDMKLIEKAGNQMAKQSKRMGIHFNFAPVVDINTNPKNPIIGNRSFGETKENVTTRAIALMKGLQDEGVYATAKHFPGHGDTSTDSHHTLPVVNFDRNRLDEVELFPYKELIKNGLASVMVAHLNVPSLEPRANYPTSISYPVVTDILKNELQFEGLIFTDALNMKGASNFKKPGDIDLEAFLAGNDVLLFAENVPVAIKKFKEAFDKGILTEERLMYSVKKILSFKYKANLNNYQPIVLDNLYQDLNAAEFDALNYKLYENAITVLKNQDKLIPVSTIEKEKIAYIKLGNDASDTFLANLRNYASISEITNKNLDSVLVALQDYTKVIIGYHKQDGAWRNHNLNFKEMLWINQIAKQNDVILTCFTKPYSLTNLKNFEDIETIVLAYQNNDIAQTITPQIIFGAMGAKGKLPVSIDDEFKVNEGIETLEIKRLGFSIPENVGMNSKILTKIDSIANYAVSKRITPGIQVVVARKGKVIYQKSFGNHTYESNEKVKNTDLYDIASLTKIVATLPNLMQEFDKGHLTLETKLRTMLPVAKHSNKANATVLDMLTHQARFQPWIPFYKATLDSLNRPSTLFYRSVYSPEFPIHVAEKLYLRKDYNDTIVKTILESELLPKKQYKYSDFSFILFKEYLEYHNKKSLEDLALANFYEPLGANSIMYNPLQKVHSSRVIPTEMDTYFRHQLVQGYVHDMAAAMQGGISGHAGLFANALDVAKVMQMYLQKGVYGGRTFFSEETFTTFNTCYFCEDGNRRGVGFDKPQLGTEGPTCGCVSLTSFGHTGFTGTMTWADPEKEIVYVFLSNRTYPDSNAVNKLSKENIRENIQRIIYEAIIE</sequence>
<dbReference type="PRINTS" id="PR00133">
    <property type="entry name" value="GLHYDRLASE3"/>
</dbReference>
<dbReference type="Gene3D" id="3.40.50.1700">
    <property type="entry name" value="Glycoside hydrolase family 3 C-terminal domain"/>
    <property type="match status" value="1"/>
</dbReference>
<dbReference type="InterPro" id="IPR001466">
    <property type="entry name" value="Beta-lactam-related"/>
</dbReference>
<dbReference type="OrthoDB" id="9805821at2"/>
<dbReference type="InterPro" id="IPR001764">
    <property type="entry name" value="Glyco_hydro_3_N"/>
</dbReference>
<keyword evidence="4" id="KW-0378">Hydrolase</keyword>
<dbReference type="InterPro" id="IPR017853">
    <property type="entry name" value="GH"/>
</dbReference>
<dbReference type="GO" id="GO:0004563">
    <property type="term" value="F:beta-N-acetylhexosaminidase activity"/>
    <property type="evidence" value="ECO:0007669"/>
    <property type="project" value="UniProtKB-EC"/>
</dbReference>
<evidence type="ECO:0000313" key="10">
    <source>
        <dbReference type="Proteomes" id="UP000184611"/>
    </source>
</evidence>
<comment type="similarity">
    <text evidence="2">Belongs to the glycosyl hydrolase 3 family.</text>
</comment>
<evidence type="ECO:0000256" key="3">
    <source>
        <dbReference type="ARBA" id="ARBA00012663"/>
    </source>
</evidence>
<keyword evidence="5" id="KW-0326">Glycosidase</keyword>
<dbReference type="InterPro" id="IPR019800">
    <property type="entry name" value="Glyco_hydro_3_AS"/>
</dbReference>
<evidence type="ECO:0000259" key="7">
    <source>
        <dbReference type="Pfam" id="PF00144"/>
    </source>
</evidence>
<dbReference type="InterPro" id="IPR036881">
    <property type="entry name" value="Glyco_hydro_3_C_sf"/>
</dbReference>
<dbReference type="PANTHER" id="PTHR30480">
    <property type="entry name" value="BETA-HEXOSAMINIDASE-RELATED"/>
    <property type="match status" value="1"/>
</dbReference>
<dbReference type="AlphaFoldDB" id="A0A1M7ZYF2"/>
<proteinExistence type="inferred from homology"/>
<evidence type="ECO:0000256" key="4">
    <source>
        <dbReference type="ARBA" id="ARBA00022801"/>
    </source>
</evidence>
<dbReference type="InterPro" id="IPR050226">
    <property type="entry name" value="NagZ_Beta-hexosaminidase"/>
</dbReference>
<dbReference type="GO" id="GO:0005975">
    <property type="term" value="P:carbohydrate metabolic process"/>
    <property type="evidence" value="ECO:0007669"/>
    <property type="project" value="InterPro"/>
</dbReference>
<dbReference type="EC" id="3.2.1.52" evidence="3"/>
<dbReference type="Gene3D" id="3.40.710.10">
    <property type="entry name" value="DD-peptidase/beta-lactamase superfamily"/>
    <property type="match status" value="1"/>
</dbReference>
<evidence type="ECO:0000256" key="1">
    <source>
        <dbReference type="ARBA" id="ARBA00001231"/>
    </source>
</evidence>
<dbReference type="PROSITE" id="PS00775">
    <property type="entry name" value="GLYCOSYL_HYDROL_F3"/>
    <property type="match status" value="1"/>
</dbReference>
<gene>
    <name evidence="9" type="ORF">SAMN05443547_2285</name>
</gene>
<dbReference type="InterPro" id="IPR012338">
    <property type="entry name" value="Beta-lactam/transpept-like"/>
</dbReference>
<organism evidence="9 10">
    <name type="scientific">Flavobacterium cucumis</name>
    <dbReference type="NCBI Taxonomy" id="416016"/>
    <lineage>
        <taxon>Bacteria</taxon>
        <taxon>Pseudomonadati</taxon>
        <taxon>Bacteroidota</taxon>
        <taxon>Flavobacteriia</taxon>
        <taxon>Flavobacteriales</taxon>
        <taxon>Flavobacteriaceae</taxon>
        <taxon>Flavobacterium</taxon>
    </lineage>
</organism>
<dbReference type="Pfam" id="PF00933">
    <property type="entry name" value="Glyco_hydro_3"/>
    <property type="match status" value="1"/>
</dbReference>
<dbReference type="SUPFAM" id="SSF56601">
    <property type="entry name" value="beta-lactamase/transpeptidase-like"/>
    <property type="match status" value="1"/>
</dbReference>
<reference evidence="10" key="1">
    <citation type="submission" date="2016-12" db="EMBL/GenBank/DDBJ databases">
        <authorList>
            <person name="Varghese N."/>
            <person name="Submissions S."/>
        </authorList>
    </citation>
    <scope>NUCLEOTIDE SEQUENCE [LARGE SCALE GENOMIC DNA]</scope>
    <source>
        <strain evidence="10">DSM 18830</strain>
    </source>
</reference>
<dbReference type="STRING" id="416016.SAMN05443547_2285"/>
<dbReference type="InterPro" id="IPR036962">
    <property type="entry name" value="Glyco_hydro_3_N_sf"/>
</dbReference>
<dbReference type="GO" id="GO:0009254">
    <property type="term" value="P:peptidoglycan turnover"/>
    <property type="evidence" value="ECO:0007669"/>
    <property type="project" value="TreeGrafter"/>
</dbReference>
<name>A0A1M7ZYF2_9FLAO</name>
<evidence type="ECO:0000256" key="2">
    <source>
        <dbReference type="ARBA" id="ARBA00005336"/>
    </source>
</evidence>
<dbReference type="PANTHER" id="PTHR30480:SF13">
    <property type="entry name" value="BETA-HEXOSAMINIDASE"/>
    <property type="match status" value="1"/>
</dbReference>
<feature type="signal peptide" evidence="6">
    <location>
        <begin position="1"/>
        <end position="21"/>
    </location>
</feature>
<protein>
    <recommendedName>
        <fullName evidence="3">beta-N-acetylhexosaminidase</fullName>
        <ecNumber evidence="3">3.2.1.52</ecNumber>
    </recommendedName>
</protein>
<dbReference type="SUPFAM" id="SSF51445">
    <property type="entry name" value="(Trans)glycosidases"/>
    <property type="match status" value="1"/>
</dbReference>
<evidence type="ECO:0000313" key="9">
    <source>
        <dbReference type="EMBL" id="SHO73909.1"/>
    </source>
</evidence>
<evidence type="ECO:0000256" key="5">
    <source>
        <dbReference type="ARBA" id="ARBA00023295"/>
    </source>
</evidence>
<evidence type="ECO:0000259" key="8">
    <source>
        <dbReference type="Pfam" id="PF00933"/>
    </source>
</evidence>
<comment type="catalytic activity">
    <reaction evidence="1">
        <text>Hydrolysis of terminal non-reducing N-acetyl-D-hexosamine residues in N-acetyl-beta-D-hexosaminides.</text>
        <dbReference type="EC" id="3.2.1.52"/>
    </reaction>
</comment>
<accession>A0A1M7ZYF2</accession>
<feature type="domain" description="Glycoside hydrolase family 3 N-terminal" evidence="8">
    <location>
        <begin position="48"/>
        <end position="363"/>
    </location>
</feature>
<dbReference type="Gene3D" id="3.20.20.300">
    <property type="entry name" value="Glycoside hydrolase, family 3, N-terminal domain"/>
    <property type="match status" value="1"/>
</dbReference>
<keyword evidence="6" id="KW-0732">Signal</keyword>